<dbReference type="Gene3D" id="1.20.1260.10">
    <property type="match status" value="1"/>
</dbReference>
<protein>
    <submittedName>
        <fullName evidence="4">DUF305 domain-containing protein</fullName>
    </submittedName>
</protein>
<organism evidence="4 5">
    <name type="scientific">Funiculus sociatus GB2-A5</name>
    <dbReference type="NCBI Taxonomy" id="2933946"/>
    <lineage>
        <taxon>Bacteria</taxon>
        <taxon>Bacillati</taxon>
        <taxon>Cyanobacteriota</taxon>
        <taxon>Cyanophyceae</taxon>
        <taxon>Coleofasciculales</taxon>
        <taxon>Coleofasciculaceae</taxon>
        <taxon>Funiculus</taxon>
    </lineage>
</organism>
<evidence type="ECO:0000259" key="3">
    <source>
        <dbReference type="Pfam" id="PF03713"/>
    </source>
</evidence>
<accession>A0ABV0JIJ0</accession>
<dbReference type="Pfam" id="PF03713">
    <property type="entry name" value="DUF305"/>
    <property type="match status" value="1"/>
</dbReference>
<dbReference type="InterPro" id="IPR012347">
    <property type="entry name" value="Ferritin-like"/>
</dbReference>
<evidence type="ECO:0000313" key="4">
    <source>
        <dbReference type="EMBL" id="MEP0863221.1"/>
    </source>
</evidence>
<dbReference type="Proteomes" id="UP001442494">
    <property type="component" value="Unassembled WGS sequence"/>
</dbReference>
<evidence type="ECO:0000256" key="1">
    <source>
        <dbReference type="SAM" id="MobiDB-lite"/>
    </source>
</evidence>
<gene>
    <name evidence="4" type="ORF">NDI37_01915</name>
</gene>
<name>A0ABV0JIJ0_9CYAN</name>
<keyword evidence="5" id="KW-1185">Reference proteome</keyword>
<evidence type="ECO:0000313" key="5">
    <source>
        <dbReference type="Proteomes" id="UP001442494"/>
    </source>
</evidence>
<comment type="caution">
    <text evidence="4">The sequence shown here is derived from an EMBL/GenBank/DDBJ whole genome shotgun (WGS) entry which is preliminary data.</text>
</comment>
<dbReference type="PANTHER" id="PTHR36933">
    <property type="entry name" value="SLL0788 PROTEIN"/>
    <property type="match status" value="1"/>
</dbReference>
<reference evidence="4 5" key="1">
    <citation type="submission" date="2022-04" db="EMBL/GenBank/DDBJ databases">
        <title>Positive selection, recombination, and allopatry shape intraspecific diversity of widespread and dominant cyanobacteria.</title>
        <authorList>
            <person name="Wei J."/>
            <person name="Shu W."/>
            <person name="Hu C."/>
        </authorList>
    </citation>
    <scope>NUCLEOTIDE SEQUENCE [LARGE SCALE GENOMIC DNA]</scope>
    <source>
        <strain evidence="4 5">GB2-A5</strain>
    </source>
</reference>
<dbReference type="PROSITE" id="PS51257">
    <property type="entry name" value="PROKAR_LIPOPROTEIN"/>
    <property type="match status" value="1"/>
</dbReference>
<feature type="chain" id="PRO_5047182363" evidence="2">
    <location>
        <begin position="25"/>
        <end position="231"/>
    </location>
</feature>
<feature type="signal peptide" evidence="2">
    <location>
        <begin position="1"/>
        <end position="24"/>
    </location>
</feature>
<proteinExistence type="predicted"/>
<dbReference type="PANTHER" id="PTHR36933:SF1">
    <property type="entry name" value="SLL0788 PROTEIN"/>
    <property type="match status" value="1"/>
</dbReference>
<feature type="domain" description="DUF305" evidence="3">
    <location>
        <begin position="75"/>
        <end position="224"/>
    </location>
</feature>
<dbReference type="EMBL" id="JAMPKK010000002">
    <property type="protein sequence ID" value="MEP0863221.1"/>
    <property type="molecule type" value="Genomic_DNA"/>
</dbReference>
<feature type="compositionally biased region" description="Low complexity" evidence="1">
    <location>
        <begin position="36"/>
        <end position="45"/>
    </location>
</feature>
<evidence type="ECO:0000256" key="2">
    <source>
        <dbReference type="SAM" id="SignalP"/>
    </source>
</evidence>
<dbReference type="RefSeq" id="WP_199300848.1">
    <property type="nucleotide sequence ID" value="NZ_JAMPKK010000002.1"/>
</dbReference>
<feature type="region of interest" description="Disordered" evidence="1">
    <location>
        <begin position="36"/>
        <end position="62"/>
    </location>
</feature>
<sequence>MRTNFFKNSFLMLTLVAIAGSTSAFITACSSASQNQAQAPNASPSDAGGMDHTGHGSGMNHSVAMDWGPADANYDLRFIDAMTIHHQGAVTMARVAQQKSKRPEIKQLSDNIIKDQNKEINQMQQWRQGWYPQASKQPVAYGGEGKSVVPMSEQQRQSMMMSGDMGSADAEFDLRFINGMISHHEGAITMAQDALSKSKRPEIKQLAQEIITSQKAEIEQMKQWRLAWYKK</sequence>
<dbReference type="InterPro" id="IPR005183">
    <property type="entry name" value="DUF305_CopM-like"/>
</dbReference>
<keyword evidence="2" id="KW-0732">Signal</keyword>